<dbReference type="Proteomes" id="UP001054902">
    <property type="component" value="Unassembled WGS sequence"/>
</dbReference>
<keyword evidence="3" id="KW-1185">Reference proteome</keyword>
<evidence type="ECO:0000313" key="2">
    <source>
        <dbReference type="EMBL" id="GFH51540.1"/>
    </source>
</evidence>
<organism evidence="2 3">
    <name type="scientific">Chaetoceros tenuissimus</name>
    <dbReference type="NCBI Taxonomy" id="426638"/>
    <lineage>
        <taxon>Eukaryota</taxon>
        <taxon>Sar</taxon>
        <taxon>Stramenopiles</taxon>
        <taxon>Ochrophyta</taxon>
        <taxon>Bacillariophyta</taxon>
        <taxon>Coscinodiscophyceae</taxon>
        <taxon>Chaetocerotophycidae</taxon>
        <taxon>Chaetocerotales</taxon>
        <taxon>Chaetocerotaceae</taxon>
        <taxon>Chaetoceros</taxon>
    </lineage>
</organism>
<dbReference type="PANTHER" id="PTHR13582">
    <property type="entry name" value="M-PHASE PHOSPHOPROTEIN 6"/>
    <property type="match status" value="1"/>
</dbReference>
<accession>A0AAD3CV68</accession>
<proteinExistence type="predicted"/>
<feature type="region of interest" description="Disordered" evidence="1">
    <location>
        <begin position="1"/>
        <end position="59"/>
    </location>
</feature>
<evidence type="ECO:0000256" key="1">
    <source>
        <dbReference type="SAM" id="MobiDB-lite"/>
    </source>
</evidence>
<dbReference type="GO" id="GO:0000460">
    <property type="term" value="P:maturation of 5.8S rRNA"/>
    <property type="evidence" value="ECO:0007669"/>
    <property type="project" value="TreeGrafter"/>
</dbReference>
<dbReference type="PANTHER" id="PTHR13582:SF0">
    <property type="entry name" value="M-PHASE PHOSPHOPROTEIN 6"/>
    <property type="match status" value="1"/>
</dbReference>
<dbReference type="Pfam" id="PF10175">
    <property type="entry name" value="MPP6"/>
    <property type="match status" value="1"/>
</dbReference>
<sequence>MSGRKSLSGATMGMRFMQRKTPSKSEPEETADQDMQSPSPMKPLHSIENEESGDVDPSIPIMALSSDMYGISAEIIGRRSFNDFHKSVQETWIQAVQSRSRSKFESKVERQQITDEELLERYEKYVKGKGDMIDKKERSIGNLTKKKRKRN</sequence>
<gene>
    <name evidence="2" type="ORF">CTEN210_08016</name>
</gene>
<evidence type="ECO:0000313" key="3">
    <source>
        <dbReference type="Proteomes" id="UP001054902"/>
    </source>
</evidence>
<comment type="caution">
    <text evidence="2">The sequence shown here is derived from an EMBL/GenBank/DDBJ whole genome shotgun (WGS) entry which is preliminary data.</text>
</comment>
<dbReference type="AlphaFoldDB" id="A0AAD3CV68"/>
<reference evidence="2 3" key="1">
    <citation type="journal article" date="2021" name="Sci. Rep.">
        <title>The genome of the diatom Chaetoceros tenuissimus carries an ancient integrated fragment of an extant virus.</title>
        <authorList>
            <person name="Hongo Y."/>
            <person name="Kimura K."/>
            <person name="Takaki Y."/>
            <person name="Yoshida Y."/>
            <person name="Baba S."/>
            <person name="Kobayashi G."/>
            <person name="Nagasaki K."/>
            <person name="Hano T."/>
            <person name="Tomaru Y."/>
        </authorList>
    </citation>
    <scope>NUCLEOTIDE SEQUENCE [LARGE SCALE GENOMIC DNA]</scope>
    <source>
        <strain evidence="2 3">NIES-3715</strain>
    </source>
</reference>
<name>A0AAD3CV68_9STRA</name>
<dbReference type="InterPro" id="IPR019324">
    <property type="entry name" value="MPP6"/>
</dbReference>
<dbReference type="EMBL" id="BLLK01000045">
    <property type="protein sequence ID" value="GFH51540.1"/>
    <property type="molecule type" value="Genomic_DNA"/>
</dbReference>
<protein>
    <submittedName>
        <fullName evidence="2">Uncharacterized protein</fullName>
    </submittedName>
</protein>